<keyword evidence="2" id="KW-0479">Metal-binding</keyword>
<dbReference type="InterPro" id="IPR001611">
    <property type="entry name" value="Leu-rich_rpt"/>
</dbReference>
<dbReference type="SUPFAM" id="SSF52058">
    <property type="entry name" value="L domain-like"/>
    <property type="match status" value="2"/>
</dbReference>
<dbReference type="SMART" id="SM00369">
    <property type="entry name" value="LRR_TYP"/>
    <property type="match status" value="6"/>
</dbReference>
<dbReference type="PROSITE" id="PS51746">
    <property type="entry name" value="PPM_2"/>
    <property type="match status" value="1"/>
</dbReference>
<name>A0ABR2JPE5_9EUKA</name>
<dbReference type="InterPro" id="IPR001932">
    <property type="entry name" value="PPM-type_phosphatase-like_dom"/>
</dbReference>
<keyword evidence="4 6" id="KW-0378">Hydrolase</keyword>
<dbReference type="InterPro" id="IPR050216">
    <property type="entry name" value="LRR_domain-containing"/>
</dbReference>
<dbReference type="PROSITE" id="PS01032">
    <property type="entry name" value="PPM_1"/>
    <property type="match status" value="1"/>
</dbReference>
<dbReference type="InterPro" id="IPR032675">
    <property type="entry name" value="LRR_dom_sf"/>
</dbReference>
<dbReference type="CDD" id="cd00143">
    <property type="entry name" value="PP2Cc"/>
    <property type="match status" value="1"/>
</dbReference>
<dbReference type="SUPFAM" id="SSF81606">
    <property type="entry name" value="PP2C-like"/>
    <property type="match status" value="1"/>
</dbReference>
<dbReference type="PANTHER" id="PTHR48051:SF1">
    <property type="entry name" value="RAS SUPPRESSOR PROTEIN 1"/>
    <property type="match status" value="1"/>
</dbReference>
<evidence type="ECO:0000256" key="2">
    <source>
        <dbReference type="ARBA" id="ARBA00022723"/>
    </source>
</evidence>
<evidence type="ECO:0000313" key="9">
    <source>
        <dbReference type="Proteomes" id="UP001470230"/>
    </source>
</evidence>
<keyword evidence="1" id="KW-0433">Leucine-rich repeat</keyword>
<keyword evidence="3" id="KW-0677">Repeat</keyword>
<dbReference type="Gene3D" id="3.80.10.10">
    <property type="entry name" value="Ribonuclease Inhibitor"/>
    <property type="match status" value="3"/>
</dbReference>
<evidence type="ECO:0000313" key="8">
    <source>
        <dbReference type="EMBL" id="KAK8880468.1"/>
    </source>
</evidence>
<dbReference type="SMART" id="SM00332">
    <property type="entry name" value="PP2Cc"/>
    <property type="match status" value="1"/>
</dbReference>
<dbReference type="InterPro" id="IPR000222">
    <property type="entry name" value="PP2C_BS"/>
</dbReference>
<evidence type="ECO:0000256" key="5">
    <source>
        <dbReference type="ARBA" id="ARBA00022912"/>
    </source>
</evidence>
<keyword evidence="5 6" id="KW-0904">Protein phosphatase</keyword>
<comment type="caution">
    <text evidence="8">The sequence shown here is derived from an EMBL/GenBank/DDBJ whole genome shotgun (WGS) entry which is preliminary data.</text>
</comment>
<evidence type="ECO:0000256" key="4">
    <source>
        <dbReference type="ARBA" id="ARBA00022801"/>
    </source>
</evidence>
<evidence type="ECO:0000256" key="3">
    <source>
        <dbReference type="ARBA" id="ARBA00022737"/>
    </source>
</evidence>
<dbReference type="InterPro" id="IPR003591">
    <property type="entry name" value="Leu-rich_rpt_typical-subtyp"/>
</dbReference>
<dbReference type="Proteomes" id="UP001470230">
    <property type="component" value="Unassembled WGS sequence"/>
</dbReference>
<dbReference type="Pfam" id="PF00481">
    <property type="entry name" value="PP2C"/>
    <property type="match status" value="1"/>
</dbReference>
<accession>A0ABR2JPE5</accession>
<dbReference type="InterPro" id="IPR036457">
    <property type="entry name" value="PPM-type-like_dom_sf"/>
</dbReference>
<sequence>MGNQESTSKPPEPENIILNDRKLKKLPFTPSKESPIKNLYLSGNIFKTLPKYLKNVIMIDLTKNKLGPSLPIRISEALSTYTSLKQIYFTQNRLEDLNNLKNPSVSTIFLGQNRLYQLPDQFFANFPELQTIFIDCNFLKVLSNQSSNSIKGISLSLNGLHTLETSTLCFSQLISIDLSKNRIERIPNNFSKSFPNLIYLYLNDNFISEIPEIENENESVFPQTLNVLNLSNNLLEKVPNSITSLSKLSDLDIDGNKVTHLPKLNSSLVELKAQNNKIKSIENQELNFLKEFLIFNNELKTFPTEIKAIVNNSFIVDHNEITEINFNSVPINSVLSDQITVVDISFNQIETIPKEIFECLPNLQTFNAFFNKLTSIPSEIKNCKKLSDLNISNNPLKKLPKLPKSLYRFSASNCQIESFDDAFDENSDNNNEEVPVHLVLVDLSGNKLESFPTIPTIQILNLSQNRIKKMPFIAENMRILDLSMNELESTPESMPEFITGASIVDLNLSYNKLTKMPQFNGTPLLQYLELSENPIEGGFDISKFSFLERLDITQTNISITGKNEKLNELITSQTVKKPPKEDESQDHKQILNELFIKPLYINQENGKSGYSEFLGLRDSMEDSIIVRDDLNLYAVCDGHGGPNTAKFASIQIADLFEEGIQSNSFSFEKVVDFVTEKFRMAEKTIHKIGLQDGSTLCLAFVCKDESGKTKIVTAHLGDARAMIVRSNGDSRELTKDHKPSNRSEFERVHNNYGRVTRDNRIDGVLAVARAIGDYSIHGVGREPELNEFEIDENDKFLVICCDGVFDVLTNDDVAKIAVNASSASEAAFTIRNAAFGSMSCDNISAIVVDLTK</sequence>
<dbReference type="Pfam" id="PF12799">
    <property type="entry name" value="LRR_4"/>
    <property type="match status" value="1"/>
</dbReference>
<keyword evidence="9" id="KW-1185">Reference proteome</keyword>
<dbReference type="PANTHER" id="PTHR48051">
    <property type="match status" value="1"/>
</dbReference>
<comment type="similarity">
    <text evidence="6">Belongs to the PP2C family.</text>
</comment>
<protein>
    <recommendedName>
        <fullName evidence="7">PPM-type phosphatase domain-containing protein</fullName>
    </recommendedName>
</protein>
<evidence type="ECO:0000256" key="6">
    <source>
        <dbReference type="RuleBase" id="RU003465"/>
    </source>
</evidence>
<dbReference type="PROSITE" id="PS51450">
    <property type="entry name" value="LRR"/>
    <property type="match status" value="4"/>
</dbReference>
<dbReference type="InterPro" id="IPR025875">
    <property type="entry name" value="Leu-rich_rpt_4"/>
</dbReference>
<organism evidence="8 9">
    <name type="scientific">Tritrichomonas musculus</name>
    <dbReference type="NCBI Taxonomy" id="1915356"/>
    <lineage>
        <taxon>Eukaryota</taxon>
        <taxon>Metamonada</taxon>
        <taxon>Parabasalia</taxon>
        <taxon>Tritrichomonadida</taxon>
        <taxon>Tritrichomonadidae</taxon>
        <taxon>Tritrichomonas</taxon>
    </lineage>
</organism>
<dbReference type="SMART" id="SM00364">
    <property type="entry name" value="LRR_BAC"/>
    <property type="match status" value="11"/>
</dbReference>
<proteinExistence type="inferred from homology"/>
<evidence type="ECO:0000259" key="7">
    <source>
        <dbReference type="PROSITE" id="PS51746"/>
    </source>
</evidence>
<reference evidence="8 9" key="1">
    <citation type="submission" date="2024-04" db="EMBL/GenBank/DDBJ databases">
        <title>Tritrichomonas musculus Genome.</title>
        <authorList>
            <person name="Alves-Ferreira E."/>
            <person name="Grigg M."/>
            <person name="Lorenzi H."/>
            <person name="Galac M."/>
        </authorList>
    </citation>
    <scope>NUCLEOTIDE SEQUENCE [LARGE SCALE GENOMIC DNA]</scope>
    <source>
        <strain evidence="8 9">EAF2021</strain>
    </source>
</reference>
<dbReference type="SMART" id="SM00365">
    <property type="entry name" value="LRR_SD22"/>
    <property type="match status" value="5"/>
</dbReference>
<dbReference type="Gene3D" id="3.60.40.10">
    <property type="entry name" value="PPM-type phosphatase domain"/>
    <property type="match status" value="1"/>
</dbReference>
<evidence type="ECO:0000256" key="1">
    <source>
        <dbReference type="ARBA" id="ARBA00022614"/>
    </source>
</evidence>
<dbReference type="EMBL" id="JAPFFF010000010">
    <property type="protein sequence ID" value="KAK8880468.1"/>
    <property type="molecule type" value="Genomic_DNA"/>
</dbReference>
<gene>
    <name evidence="8" type="ORF">M9Y10_003142</name>
</gene>
<dbReference type="Pfam" id="PF13855">
    <property type="entry name" value="LRR_8"/>
    <property type="match status" value="1"/>
</dbReference>
<feature type="domain" description="PPM-type phosphatase" evidence="7">
    <location>
        <begin position="607"/>
        <end position="850"/>
    </location>
</feature>